<dbReference type="RefSeq" id="WP_236117892.1">
    <property type="nucleotide sequence ID" value="NZ_JAKGSI010000001.1"/>
</dbReference>
<dbReference type="AlphaFoldDB" id="A0A9X1QMM4"/>
<dbReference type="PANTHER" id="PTHR33630:SF9">
    <property type="entry name" value="CUTINASE 4"/>
    <property type="match status" value="1"/>
</dbReference>
<evidence type="ECO:0000256" key="6">
    <source>
        <dbReference type="SAM" id="SignalP"/>
    </source>
</evidence>
<gene>
    <name evidence="7" type="ORF">L1O03_02855</name>
</gene>
<keyword evidence="6" id="KW-0732">Signal</keyword>
<evidence type="ECO:0000256" key="3">
    <source>
        <dbReference type="ARBA" id="ARBA00022801"/>
    </source>
</evidence>
<keyword evidence="8" id="KW-1185">Reference proteome</keyword>
<dbReference type="Gene3D" id="3.40.50.1820">
    <property type="entry name" value="alpha/beta hydrolase"/>
    <property type="match status" value="1"/>
</dbReference>
<dbReference type="EMBL" id="JAKGSI010000001">
    <property type="protein sequence ID" value="MCF4006117.1"/>
    <property type="molecule type" value="Genomic_DNA"/>
</dbReference>
<organism evidence="7 8">
    <name type="scientific">Corynebacterium uropygiale</name>
    <dbReference type="NCBI Taxonomy" id="1775911"/>
    <lineage>
        <taxon>Bacteria</taxon>
        <taxon>Bacillati</taxon>
        <taxon>Actinomycetota</taxon>
        <taxon>Actinomycetes</taxon>
        <taxon>Mycobacteriales</taxon>
        <taxon>Corynebacteriaceae</taxon>
        <taxon>Corynebacterium</taxon>
    </lineage>
</organism>
<evidence type="ECO:0000313" key="7">
    <source>
        <dbReference type="EMBL" id="MCF4006117.1"/>
    </source>
</evidence>
<dbReference type="Proteomes" id="UP001139336">
    <property type="component" value="Unassembled WGS sequence"/>
</dbReference>
<evidence type="ECO:0000256" key="1">
    <source>
        <dbReference type="ARBA" id="ARBA00007534"/>
    </source>
</evidence>
<dbReference type="InterPro" id="IPR000675">
    <property type="entry name" value="Cutinase/axe"/>
</dbReference>
<feature type="region of interest" description="Disordered" evidence="5">
    <location>
        <begin position="39"/>
        <end position="58"/>
    </location>
</feature>
<dbReference type="PANTHER" id="PTHR33630">
    <property type="entry name" value="CUTINASE RV1984C-RELATED-RELATED"/>
    <property type="match status" value="1"/>
</dbReference>
<protein>
    <submittedName>
        <fullName evidence="7">Cutinase family protein</fullName>
    </submittedName>
</protein>
<proteinExistence type="inferred from homology"/>
<comment type="caution">
    <text evidence="7">The sequence shown here is derived from an EMBL/GenBank/DDBJ whole genome shotgun (WGS) entry which is preliminary data.</text>
</comment>
<feature type="region of interest" description="Disordered" evidence="5">
    <location>
        <begin position="532"/>
        <end position="551"/>
    </location>
</feature>
<accession>A0A9X1QMM4</accession>
<dbReference type="SUPFAM" id="SSF53474">
    <property type="entry name" value="alpha/beta-Hydrolases"/>
    <property type="match status" value="1"/>
</dbReference>
<feature type="region of interest" description="Disordered" evidence="5">
    <location>
        <begin position="216"/>
        <end position="239"/>
    </location>
</feature>
<reference evidence="7" key="1">
    <citation type="submission" date="2022-01" db="EMBL/GenBank/DDBJ databases">
        <title>Corynebacterium sp. nov isolated from isolated from the feces of the greater white-fronted geese (Anser albifrons) at Poyang Lake, PR China.</title>
        <authorList>
            <person name="Liu Q."/>
        </authorList>
    </citation>
    <scope>NUCLEOTIDE SEQUENCE</scope>
    <source>
        <strain evidence="7">JCM 32435</strain>
    </source>
</reference>
<name>A0A9X1QMM4_9CORY</name>
<dbReference type="SMART" id="SM01110">
    <property type="entry name" value="Cutinase"/>
    <property type="match status" value="1"/>
</dbReference>
<keyword evidence="4" id="KW-1015">Disulfide bond</keyword>
<evidence type="ECO:0000256" key="5">
    <source>
        <dbReference type="SAM" id="MobiDB-lite"/>
    </source>
</evidence>
<feature type="signal peptide" evidence="6">
    <location>
        <begin position="1"/>
        <end position="24"/>
    </location>
</feature>
<sequence>MKRATLTSLGVITGLVLQLPVVHAADNMPTFSPLNQAPAASAVAPGNPAGPTSSEPSVDDVKRLVDESGCPLIYVVGVQGTGQSSIDTPTDMDSGFLGGVVGAAKSKADGDEKTRGLIDRMYLPYHAAFGGALGEEAMPYAESVTDGENRLGDALKDISGKCPDTKVFLTGYSQGAHVVSQVAAAIGKGKGAIEADKVAGVALFGNPARAEGAEIIPGGSVNAPSPVPGTKGDAVKDLPPITMEKTSGGGSAPEADLVSSYGKLGGRVADFCVAGDLTCDLPPNTPLAHAVTNIAGQAKLSAGDPIGSLTSIADALAWTSYKTATDVLSEDVKHSSRSAVSYQPKKSIAKRISHASDPRTEKKKPIDVLASAGSIFGSIVKTVVKEVISPETIAAVATAGLVRPEAGLAELGRRFIDAAIKVVAPEGATGTTKKVFQTVTREIEDNEGLIDLATNVKYWQHQKNHSSYGQVPVANTVTATEYATRWILAAAIDQAPVAVKNQSKKTTTATGSAVTTAATTAVSSVPVSAGVAGGGDNVPTFSPLNTPGEER</sequence>
<feature type="chain" id="PRO_5040972701" evidence="6">
    <location>
        <begin position="25"/>
        <end position="551"/>
    </location>
</feature>
<comment type="similarity">
    <text evidence="1">Belongs to the cutinase family.</text>
</comment>
<keyword evidence="3" id="KW-0378">Hydrolase</keyword>
<evidence type="ECO:0000313" key="8">
    <source>
        <dbReference type="Proteomes" id="UP001139336"/>
    </source>
</evidence>
<dbReference type="Pfam" id="PF01083">
    <property type="entry name" value="Cutinase"/>
    <property type="match status" value="1"/>
</dbReference>
<evidence type="ECO:0000256" key="4">
    <source>
        <dbReference type="ARBA" id="ARBA00023157"/>
    </source>
</evidence>
<dbReference type="InterPro" id="IPR029058">
    <property type="entry name" value="AB_hydrolase_fold"/>
</dbReference>
<dbReference type="GO" id="GO:0052689">
    <property type="term" value="F:carboxylic ester hydrolase activity"/>
    <property type="evidence" value="ECO:0007669"/>
    <property type="project" value="UniProtKB-KW"/>
</dbReference>
<evidence type="ECO:0000256" key="2">
    <source>
        <dbReference type="ARBA" id="ARBA00022487"/>
    </source>
</evidence>
<keyword evidence="2" id="KW-0719">Serine esterase</keyword>